<evidence type="ECO:0000256" key="1">
    <source>
        <dbReference type="SAM" id="MobiDB-lite"/>
    </source>
</evidence>
<protein>
    <submittedName>
        <fullName evidence="2">Uncharacterized protein</fullName>
    </submittedName>
</protein>
<dbReference type="EMBL" id="WKFB01000028">
    <property type="protein sequence ID" value="KAF6738387.1"/>
    <property type="molecule type" value="Genomic_DNA"/>
</dbReference>
<dbReference type="AlphaFoldDB" id="A0A834L1Q4"/>
<proteinExistence type="predicted"/>
<evidence type="ECO:0000313" key="3">
    <source>
        <dbReference type="Proteomes" id="UP000646548"/>
    </source>
</evidence>
<evidence type="ECO:0000313" key="2">
    <source>
        <dbReference type="EMBL" id="KAF6738387.1"/>
    </source>
</evidence>
<comment type="caution">
    <text evidence="2">The sequence shown here is derived from an EMBL/GenBank/DDBJ whole genome shotgun (WGS) entry which is preliminary data.</text>
</comment>
<dbReference type="Proteomes" id="UP000646548">
    <property type="component" value="Unassembled WGS sequence"/>
</dbReference>
<sequence length="94" mass="10144">MPSLTFPTLQCGSSVQAFSSEAHRSLSAHSDTQSNKDLSFLAAHLQLRPKPGSCTIGRKAERFLHMQSKGSSYGPSARDGGLLDPMKTPFKPPK</sequence>
<accession>A0A834L1Q4</accession>
<reference evidence="2" key="1">
    <citation type="journal article" name="BMC Genomics">
        <title>Long-read sequencing and de novo genome assembly of marine medaka (Oryzias melastigma).</title>
        <authorList>
            <person name="Liang P."/>
            <person name="Saqib H.S.A."/>
            <person name="Ni X."/>
            <person name="Shen Y."/>
        </authorList>
    </citation>
    <scope>NUCLEOTIDE SEQUENCE</scope>
    <source>
        <strain evidence="2">Bigg-433</strain>
    </source>
</reference>
<gene>
    <name evidence="2" type="ORF">FQA47_012397</name>
</gene>
<feature type="region of interest" description="Disordered" evidence="1">
    <location>
        <begin position="66"/>
        <end position="94"/>
    </location>
</feature>
<name>A0A834L1Q4_ORYME</name>
<organism evidence="2 3">
    <name type="scientific">Oryzias melastigma</name>
    <name type="common">Marine medaka</name>
    <dbReference type="NCBI Taxonomy" id="30732"/>
    <lineage>
        <taxon>Eukaryota</taxon>
        <taxon>Metazoa</taxon>
        <taxon>Chordata</taxon>
        <taxon>Craniata</taxon>
        <taxon>Vertebrata</taxon>
        <taxon>Euteleostomi</taxon>
        <taxon>Actinopterygii</taxon>
        <taxon>Neopterygii</taxon>
        <taxon>Teleostei</taxon>
        <taxon>Neoteleostei</taxon>
        <taxon>Acanthomorphata</taxon>
        <taxon>Ovalentaria</taxon>
        <taxon>Atherinomorphae</taxon>
        <taxon>Beloniformes</taxon>
        <taxon>Adrianichthyidae</taxon>
        <taxon>Oryziinae</taxon>
        <taxon>Oryzias</taxon>
    </lineage>
</organism>